<proteinExistence type="predicted"/>
<dbReference type="EMBL" id="BGZK01000195">
    <property type="protein sequence ID" value="GBP27539.1"/>
    <property type="molecule type" value="Genomic_DNA"/>
</dbReference>
<sequence>MRLRAPEYSPVEHGKLLIRLTSFRRRPGAVMSLTAVPEISFPLPAEHTPYTFPTTRIADVSREGGGDAAKVL</sequence>
<dbReference type="AlphaFoldDB" id="A0A4C1UMI8"/>
<protein>
    <submittedName>
        <fullName evidence="1">Uncharacterized protein</fullName>
    </submittedName>
</protein>
<gene>
    <name evidence="1" type="ORF">EVAR_18732_1</name>
</gene>
<keyword evidence="2" id="KW-1185">Reference proteome</keyword>
<comment type="caution">
    <text evidence="1">The sequence shown here is derived from an EMBL/GenBank/DDBJ whole genome shotgun (WGS) entry which is preliminary data.</text>
</comment>
<evidence type="ECO:0000313" key="2">
    <source>
        <dbReference type="Proteomes" id="UP000299102"/>
    </source>
</evidence>
<reference evidence="1 2" key="1">
    <citation type="journal article" date="2019" name="Commun. Biol.">
        <title>The bagworm genome reveals a unique fibroin gene that provides high tensile strength.</title>
        <authorList>
            <person name="Kono N."/>
            <person name="Nakamura H."/>
            <person name="Ohtoshi R."/>
            <person name="Tomita M."/>
            <person name="Numata K."/>
            <person name="Arakawa K."/>
        </authorList>
    </citation>
    <scope>NUCLEOTIDE SEQUENCE [LARGE SCALE GENOMIC DNA]</scope>
</reference>
<evidence type="ECO:0000313" key="1">
    <source>
        <dbReference type="EMBL" id="GBP27539.1"/>
    </source>
</evidence>
<name>A0A4C1UMI8_EUMVA</name>
<dbReference type="Proteomes" id="UP000299102">
    <property type="component" value="Unassembled WGS sequence"/>
</dbReference>
<accession>A0A4C1UMI8</accession>
<organism evidence="1 2">
    <name type="scientific">Eumeta variegata</name>
    <name type="common">Bagworm moth</name>
    <name type="synonym">Eumeta japonica</name>
    <dbReference type="NCBI Taxonomy" id="151549"/>
    <lineage>
        <taxon>Eukaryota</taxon>
        <taxon>Metazoa</taxon>
        <taxon>Ecdysozoa</taxon>
        <taxon>Arthropoda</taxon>
        <taxon>Hexapoda</taxon>
        <taxon>Insecta</taxon>
        <taxon>Pterygota</taxon>
        <taxon>Neoptera</taxon>
        <taxon>Endopterygota</taxon>
        <taxon>Lepidoptera</taxon>
        <taxon>Glossata</taxon>
        <taxon>Ditrysia</taxon>
        <taxon>Tineoidea</taxon>
        <taxon>Psychidae</taxon>
        <taxon>Oiketicinae</taxon>
        <taxon>Eumeta</taxon>
    </lineage>
</organism>